<feature type="compositionally biased region" description="Low complexity" evidence="4">
    <location>
        <begin position="570"/>
        <end position="586"/>
    </location>
</feature>
<dbReference type="NCBIfam" id="TIGR00254">
    <property type="entry name" value="GGDEF"/>
    <property type="match status" value="1"/>
</dbReference>
<dbReference type="InterPro" id="IPR000160">
    <property type="entry name" value="GGDEF_dom"/>
</dbReference>
<dbReference type="InterPro" id="IPR043128">
    <property type="entry name" value="Rev_trsase/Diguanyl_cyclase"/>
</dbReference>
<evidence type="ECO:0000256" key="4">
    <source>
        <dbReference type="SAM" id="MobiDB-lite"/>
    </source>
</evidence>
<dbReference type="InterPro" id="IPR050469">
    <property type="entry name" value="Diguanylate_Cyclase"/>
</dbReference>
<evidence type="ECO:0000256" key="2">
    <source>
        <dbReference type="ARBA" id="ARBA00034247"/>
    </source>
</evidence>
<feature type="compositionally biased region" description="Low complexity" evidence="4">
    <location>
        <begin position="679"/>
        <end position="700"/>
    </location>
</feature>
<dbReference type="EMBL" id="FWFZ01000001">
    <property type="protein sequence ID" value="SLN17549.1"/>
    <property type="molecule type" value="Genomic_DNA"/>
</dbReference>
<dbReference type="Gene3D" id="3.30.450.40">
    <property type="match status" value="1"/>
</dbReference>
<name>A0A1Y5RLQ2_9RHOB</name>
<dbReference type="EC" id="2.7.7.65" evidence="1"/>
<dbReference type="Pfam" id="PF12860">
    <property type="entry name" value="PAS_7"/>
    <property type="match status" value="1"/>
</dbReference>
<evidence type="ECO:0000256" key="3">
    <source>
        <dbReference type="SAM" id="Coils"/>
    </source>
</evidence>
<feature type="domain" description="GGDEF" evidence="5">
    <location>
        <begin position="368"/>
        <end position="502"/>
    </location>
</feature>
<dbReference type="RefSeq" id="WP_143535409.1">
    <property type="nucleotide sequence ID" value="NZ_FWFZ01000001.1"/>
</dbReference>
<dbReference type="SUPFAM" id="SSF55781">
    <property type="entry name" value="GAF domain-like"/>
    <property type="match status" value="1"/>
</dbReference>
<dbReference type="Pfam" id="PF00990">
    <property type="entry name" value="GGDEF"/>
    <property type="match status" value="1"/>
</dbReference>
<dbReference type="PANTHER" id="PTHR45138">
    <property type="entry name" value="REGULATORY COMPONENTS OF SENSORY TRANSDUCTION SYSTEM"/>
    <property type="match status" value="1"/>
</dbReference>
<dbReference type="CDD" id="cd01949">
    <property type="entry name" value="GGDEF"/>
    <property type="match status" value="1"/>
</dbReference>
<feature type="compositionally biased region" description="Pro residues" evidence="4">
    <location>
        <begin position="594"/>
        <end position="614"/>
    </location>
</feature>
<dbReference type="GO" id="GO:0043709">
    <property type="term" value="P:cell adhesion involved in single-species biofilm formation"/>
    <property type="evidence" value="ECO:0007669"/>
    <property type="project" value="TreeGrafter"/>
</dbReference>
<reference evidence="6 7" key="1">
    <citation type="submission" date="2017-03" db="EMBL/GenBank/DDBJ databases">
        <authorList>
            <person name="Afonso C.L."/>
            <person name="Miller P.J."/>
            <person name="Scott M.A."/>
            <person name="Spackman E."/>
            <person name="Goraichik I."/>
            <person name="Dimitrov K.M."/>
            <person name="Suarez D.L."/>
            <person name="Swayne D.E."/>
        </authorList>
    </citation>
    <scope>NUCLEOTIDE SEQUENCE [LARGE SCALE GENOMIC DNA]</scope>
    <source>
        <strain evidence="6 7">CECT 7023</strain>
    </source>
</reference>
<keyword evidence="7" id="KW-1185">Reference proteome</keyword>
<organism evidence="6 7">
    <name type="scientific">Roseisalinus antarcticus</name>
    <dbReference type="NCBI Taxonomy" id="254357"/>
    <lineage>
        <taxon>Bacteria</taxon>
        <taxon>Pseudomonadati</taxon>
        <taxon>Pseudomonadota</taxon>
        <taxon>Alphaproteobacteria</taxon>
        <taxon>Rhodobacterales</taxon>
        <taxon>Roseobacteraceae</taxon>
        <taxon>Roseisalinus</taxon>
    </lineage>
</organism>
<accession>A0A1Y5RLQ2</accession>
<dbReference type="SUPFAM" id="SSF55073">
    <property type="entry name" value="Nucleotide cyclase"/>
    <property type="match status" value="1"/>
</dbReference>
<dbReference type="OrthoDB" id="9812260at2"/>
<gene>
    <name evidence="6" type="primary">dosC</name>
    <name evidence="6" type="ORF">ROA7023_00317</name>
</gene>
<dbReference type="InterPro" id="IPR035965">
    <property type="entry name" value="PAS-like_dom_sf"/>
</dbReference>
<dbReference type="Gene3D" id="3.30.450.20">
    <property type="entry name" value="PAS domain"/>
    <property type="match status" value="1"/>
</dbReference>
<feature type="coiled-coil region" evidence="3">
    <location>
        <begin position="140"/>
        <end position="176"/>
    </location>
</feature>
<evidence type="ECO:0000313" key="6">
    <source>
        <dbReference type="EMBL" id="SLN17549.1"/>
    </source>
</evidence>
<proteinExistence type="predicted"/>
<evidence type="ECO:0000313" key="7">
    <source>
        <dbReference type="Proteomes" id="UP000193900"/>
    </source>
</evidence>
<dbReference type="SMART" id="SM00267">
    <property type="entry name" value="GGDEF"/>
    <property type="match status" value="1"/>
</dbReference>
<dbReference type="GO" id="GO:1902201">
    <property type="term" value="P:negative regulation of bacterial-type flagellum-dependent cell motility"/>
    <property type="evidence" value="ECO:0007669"/>
    <property type="project" value="TreeGrafter"/>
</dbReference>
<dbReference type="GO" id="GO:0005886">
    <property type="term" value="C:plasma membrane"/>
    <property type="evidence" value="ECO:0007669"/>
    <property type="project" value="TreeGrafter"/>
</dbReference>
<dbReference type="PANTHER" id="PTHR45138:SF9">
    <property type="entry name" value="DIGUANYLATE CYCLASE DGCM-RELATED"/>
    <property type="match status" value="1"/>
</dbReference>
<protein>
    <recommendedName>
        <fullName evidence="1">diguanylate cyclase</fullName>
        <ecNumber evidence="1">2.7.7.65</ecNumber>
    </recommendedName>
</protein>
<dbReference type="SUPFAM" id="SSF55785">
    <property type="entry name" value="PYP-like sensor domain (PAS domain)"/>
    <property type="match status" value="1"/>
</dbReference>
<feature type="region of interest" description="Disordered" evidence="4">
    <location>
        <begin position="490"/>
        <end position="714"/>
    </location>
</feature>
<dbReference type="InterPro" id="IPR029787">
    <property type="entry name" value="Nucleotide_cyclase"/>
</dbReference>
<feature type="compositionally biased region" description="Pro residues" evidence="4">
    <location>
        <begin position="554"/>
        <end position="569"/>
    </location>
</feature>
<keyword evidence="6" id="KW-0548">Nucleotidyltransferase</keyword>
<dbReference type="FunFam" id="3.30.70.270:FF:000001">
    <property type="entry name" value="Diguanylate cyclase domain protein"/>
    <property type="match status" value="1"/>
</dbReference>
<dbReference type="GO" id="GO:0052621">
    <property type="term" value="F:diguanylate cyclase activity"/>
    <property type="evidence" value="ECO:0007669"/>
    <property type="project" value="UniProtKB-EC"/>
</dbReference>
<dbReference type="Proteomes" id="UP000193900">
    <property type="component" value="Unassembled WGS sequence"/>
</dbReference>
<dbReference type="PROSITE" id="PS50887">
    <property type="entry name" value="GGDEF"/>
    <property type="match status" value="1"/>
</dbReference>
<evidence type="ECO:0000256" key="1">
    <source>
        <dbReference type="ARBA" id="ARBA00012528"/>
    </source>
</evidence>
<dbReference type="Gene3D" id="3.30.70.270">
    <property type="match status" value="1"/>
</dbReference>
<dbReference type="InterPro" id="IPR029016">
    <property type="entry name" value="GAF-like_dom_sf"/>
</dbReference>
<keyword evidence="3" id="KW-0175">Coiled coil</keyword>
<dbReference type="AlphaFoldDB" id="A0A1Y5RLQ2"/>
<evidence type="ECO:0000259" key="5">
    <source>
        <dbReference type="PROSITE" id="PS50887"/>
    </source>
</evidence>
<sequence>MSNERTTAMWREDWAVPAVDKAEAAEPFDFANEIMDIMEQGILVWSPDGVCELHNARVFEVLELEPGQLYIGMMREEFRDLALQRGELTEVDADASKHAIEEHLPYSFDRKLPSGRMVLTNGRPSASGGYVVTFTDVTEARRAARDLISARAEVEAAEMRAKNVLATENARQHEARMLSLLDEWLQSCKTLDELYMIVTRFMGRVMADTEGEIYTYSSSRDVLDGVGSWVTNKLHRNISPDSCWSLRRGRAYQYDPKGICFVCNHLEHPPDEDYPCEYVCVPVSAHGDTVGLMHVRFDGETYSGTKLKDAMNFTVQCAEHISMAIANVRLRDELHEQSVRDPLTGLHNRRYFMDAMRREMALADRTGQTFGLISFDADKFKTFNDTQGHDAGDAVLQAIAAAVQDTLGPGEKCCRVGGEEFTVLLPGRDLAGTWEVAEGLRGAVEAMGVRHAGASLPRITISAGIAAYPTSARNSASLLKRADEALYAAKDEGRNRVGGMEETEAEPEHPRTGDAATPWHEPARPKPAPPAAATEGQHPTESPMPAAQQVGPDHAPPAPIATQSQPPPEAGAKAEGPSSPEPSGGSRPADVSAPAPPGPSTAPSQGPSPAPAPQPAGQGGSSGGPARPGAPPSYGTHGPQGTSAPSRPPSHGGVAVRSKDPRAGQRPPRPALGTPEPVAPTARPAQPRPPTSSSSHTPGSPSRPPPPRDPTRKG</sequence>
<comment type="catalytic activity">
    <reaction evidence="2">
        <text>2 GTP = 3',3'-c-di-GMP + 2 diphosphate</text>
        <dbReference type="Rhea" id="RHEA:24898"/>
        <dbReference type="ChEBI" id="CHEBI:33019"/>
        <dbReference type="ChEBI" id="CHEBI:37565"/>
        <dbReference type="ChEBI" id="CHEBI:58805"/>
        <dbReference type="EC" id="2.7.7.65"/>
    </reaction>
</comment>
<keyword evidence="6" id="KW-0808">Transferase</keyword>